<protein>
    <submittedName>
        <fullName evidence="4">D-amino-acid dehydrogenase</fullName>
    </submittedName>
</protein>
<name>A0A212RP60_9PROT</name>
<dbReference type="GO" id="GO:0005737">
    <property type="term" value="C:cytoplasm"/>
    <property type="evidence" value="ECO:0007669"/>
    <property type="project" value="TreeGrafter"/>
</dbReference>
<evidence type="ECO:0000313" key="4">
    <source>
        <dbReference type="EMBL" id="SNB74327.1"/>
    </source>
</evidence>
<dbReference type="Proteomes" id="UP000197065">
    <property type="component" value="Unassembled WGS sequence"/>
</dbReference>
<dbReference type="InterPro" id="IPR006076">
    <property type="entry name" value="FAD-dep_OxRdtase"/>
</dbReference>
<dbReference type="Gene3D" id="3.50.50.60">
    <property type="entry name" value="FAD/NAD(P)-binding domain"/>
    <property type="match status" value="2"/>
</dbReference>
<dbReference type="RefSeq" id="WP_088562324.1">
    <property type="nucleotide sequence ID" value="NZ_FYEH01000011.1"/>
</dbReference>
<dbReference type="NCBIfam" id="NF001933">
    <property type="entry name" value="PRK00711.1"/>
    <property type="match status" value="1"/>
</dbReference>
<dbReference type="GO" id="GO:0005886">
    <property type="term" value="C:plasma membrane"/>
    <property type="evidence" value="ECO:0007669"/>
    <property type="project" value="InterPro"/>
</dbReference>
<dbReference type="EMBL" id="FYEH01000011">
    <property type="protein sequence ID" value="SNB74327.1"/>
    <property type="molecule type" value="Genomic_DNA"/>
</dbReference>
<proteinExistence type="inferred from homology"/>
<dbReference type="AlphaFoldDB" id="A0A212RP60"/>
<evidence type="ECO:0000259" key="3">
    <source>
        <dbReference type="Pfam" id="PF01266"/>
    </source>
</evidence>
<dbReference type="GO" id="GO:0055130">
    <property type="term" value="P:D-alanine catabolic process"/>
    <property type="evidence" value="ECO:0007669"/>
    <property type="project" value="TreeGrafter"/>
</dbReference>
<keyword evidence="2" id="KW-0560">Oxidoreductase</keyword>
<dbReference type="PANTHER" id="PTHR13847">
    <property type="entry name" value="SARCOSINE DEHYDROGENASE-RELATED"/>
    <property type="match status" value="1"/>
</dbReference>
<dbReference type="Pfam" id="PF01266">
    <property type="entry name" value="DAO"/>
    <property type="match status" value="1"/>
</dbReference>
<sequence>MRVIVLGAGVIGVTSAYRLLQEGHDVTVIERQPAAGLETSWGNGAMIHVSSVQPWAAPGVPTNVLRWLGQERAPMLLRLGALPHMWRWGLGFLRNCTPKAYEENCRFNLALAMESATAMAEIRANTGIEYDYAADSVIKIYPDTATLEAAYAAHRSLASQGLIVERWSKEQCLAHEPALVPVQEKIAGGLFFPQDEIGDCNKFSQRLATWCAANGATFRYGEHAIRLTTDRQRITGVVTDHGRIEADAVVLALGCYSPFMVADLGINLTIYPVKGISLTTSRAHWPEAPRMAILDDVRHVGLVPVGDRLRAVGSAEITRYDTTPSPARIAMLTDWVCETFPEFRRCAEAKDAIPWAGLRPVMPNGRPMIGATEIGGLWLNTGHGHTGWTMAAGSAERLIQAMRAHQTRYPALRAAA</sequence>
<organism evidence="4 5">
    <name type="scientific">Arboricoccus pini</name>
    <dbReference type="NCBI Taxonomy" id="1963835"/>
    <lineage>
        <taxon>Bacteria</taxon>
        <taxon>Pseudomonadati</taxon>
        <taxon>Pseudomonadota</taxon>
        <taxon>Alphaproteobacteria</taxon>
        <taxon>Geminicoccales</taxon>
        <taxon>Geminicoccaceae</taxon>
        <taxon>Arboricoccus</taxon>
    </lineage>
</organism>
<comment type="similarity">
    <text evidence="1">Belongs to the DadA oxidoreductase family.</text>
</comment>
<dbReference type="InterPro" id="IPR006036">
    <property type="entry name" value="K_uptake_TrkA"/>
</dbReference>
<evidence type="ECO:0000256" key="1">
    <source>
        <dbReference type="ARBA" id="ARBA00009410"/>
    </source>
</evidence>
<dbReference type="SUPFAM" id="SSF54373">
    <property type="entry name" value="FAD-linked reductases, C-terminal domain"/>
    <property type="match status" value="1"/>
</dbReference>
<dbReference type="InterPro" id="IPR036188">
    <property type="entry name" value="FAD/NAD-bd_sf"/>
</dbReference>
<dbReference type="SUPFAM" id="SSF51905">
    <property type="entry name" value="FAD/NAD(P)-binding domain"/>
    <property type="match status" value="1"/>
</dbReference>
<dbReference type="GO" id="GO:0015079">
    <property type="term" value="F:potassium ion transmembrane transporter activity"/>
    <property type="evidence" value="ECO:0007669"/>
    <property type="project" value="InterPro"/>
</dbReference>
<feature type="domain" description="FAD dependent oxidoreductase" evidence="3">
    <location>
        <begin position="2"/>
        <end position="399"/>
    </location>
</feature>
<reference evidence="4 5" key="1">
    <citation type="submission" date="2017-06" db="EMBL/GenBank/DDBJ databases">
        <authorList>
            <person name="Kim H.J."/>
            <person name="Triplett B.A."/>
        </authorList>
    </citation>
    <scope>NUCLEOTIDE SEQUENCE [LARGE SCALE GENOMIC DNA]</scope>
    <source>
        <strain evidence="4 5">B29T1</strain>
    </source>
</reference>
<dbReference type="GO" id="GO:0008718">
    <property type="term" value="F:D-amino-acid dehydrogenase activity"/>
    <property type="evidence" value="ECO:0007669"/>
    <property type="project" value="TreeGrafter"/>
</dbReference>
<dbReference type="PANTHER" id="PTHR13847:SF280">
    <property type="entry name" value="D-AMINO ACID DEHYDROGENASE"/>
    <property type="match status" value="1"/>
</dbReference>
<gene>
    <name evidence="4" type="ORF">SAMN07250955_111133</name>
</gene>
<dbReference type="PRINTS" id="PR00335">
    <property type="entry name" value="KUPTAKETRKA"/>
</dbReference>
<evidence type="ECO:0000256" key="2">
    <source>
        <dbReference type="ARBA" id="ARBA00023002"/>
    </source>
</evidence>
<keyword evidence="5" id="KW-1185">Reference proteome</keyword>
<dbReference type="OrthoDB" id="9805337at2"/>
<evidence type="ECO:0000313" key="5">
    <source>
        <dbReference type="Proteomes" id="UP000197065"/>
    </source>
</evidence>
<dbReference type="Gene3D" id="3.30.9.10">
    <property type="entry name" value="D-Amino Acid Oxidase, subunit A, domain 2"/>
    <property type="match status" value="1"/>
</dbReference>
<accession>A0A212RP60</accession>